<dbReference type="Gene3D" id="3.90.550.10">
    <property type="entry name" value="Spore Coat Polysaccharide Biosynthesis Protein SpsA, Chain A"/>
    <property type="match status" value="1"/>
</dbReference>
<comment type="caution">
    <text evidence="2">The sequence shown here is derived from an EMBL/GenBank/DDBJ whole genome shotgun (WGS) entry which is preliminary data.</text>
</comment>
<feature type="domain" description="Glycosyltransferase 2-like" evidence="1">
    <location>
        <begin position="5"/>
        <end position="65"/>
    </location>
</feature>
<dbReference type="Proteomes" id="UP000824116">
    <property type="component" value="Unassembled WGS sequence"/>
</dbReference>
<dbReference type="EMBL" id="DXAY01000102">
    <property type="protein sequence ID" value="HIZ74450.1"/>
    <property type="molecule type" value="Genomic_DNA"/>
</dbReference>
<sequence length="67" mass="7591">MAKVSVIVPAYNVEQYLRECMDSLVNQTLKDLEIICVNDGSTDETLGILKEYAAEDERIIVIDKKNE</sequence>
<evidence type="ECO:0000313" key="2">
    <source>
        <dbReference type="EMBL" id="HIZ74450.1"/>
    </source>
</evidence>
<dbReference type="CDD" id="cd00761">
    <property type="entry name" value="Glyco_tranf_GTA_type"/>
    <property type="match status" value="1"/>
</dbReference>
<evidence type="ECO:0000259" key="1">
    <source>
        <dbReference type="Pfam" id="PF00535"/>
    </source>
</evidence>
<reference evidence="2" key="2">
    <citation type="submission" date="2021-04" db="EMBL/GenBank/DDBJ databases">
        <authorList>
            <person name="Gilroy R."/>
        </authorList>
    </citation>
    <scope>NUCLEOTIDE SEQUENCE</scope>
    <source>
        <strain evidence="2">CHK196-3914</strain>
    </source>
</reference>
<protein>
    <submittedName>
        <fullName evidence="2">Glycosyltransferase</fullName>
    </submittedName>
</protein>
<organism evidence="2 3">
    <name type="scientific">Candidatus Mediterraneibacter stercoravium</name>
    <dbReference type="NCBI Taxonomy" id="2838685"/>
    <lineage>
        <taxon>Bacteria</taxon>
        <taxon>Bacillati</taxon>
        <taxon>Bacillota</taxon>
        <taxon>Clostridia</taxon>
        <taxon>Lachnospirales</taxon>
        <taxon>Lachnospiraceae</taxon>
        <taxon>Mediterraneibacter</taxon>
    </lineage>
</organism>
<evidence type="ECO:0000313" key="3">
    <source>
        <dbReference type="Proteomes" id="UP000824116"/>
    </source>
</evidence>
<gene>
    <name evidence="2" type="ORF">H9723_04300</name>
</gene>
<name>A0A9D2K0G1_9FIRM</name>
<dbReference type="PANTHER" id="PTHR22916:SF3">
    <property type="entry name" value="UDP-GLCNAC:BETAGAL BETA-1,3-N-ACETYLGLUCOSAMINYLTRANSFERASE-LIKE PROTEIN 1"/>
    <property type="match status" value="1"/>
</dbReference>
<accession>A0A9D2K0G1</accession>
<reference evidence="2" key="1">
    <citation type="journal article" date="2021" name="PeerJ">
        <title>Extensive microbial diversity within the chicken gut microbiome revealed by metagenomics and culture.</title>
        <authorList>
            <person name="Gilroy R."/>
            <person name="Ravi A."/>
            <person name="Getino M."/>
            <person name="Pursley I."/>
            <person name="Horton D.L."/>
            <person name="Alikhan N.F."/>
            <person name="Baker D."/>
            <person name="Gharbi K."/>
            <person name="Hall N."/>
            <person name="Watson M."/>
            <person name="Adriaenssens E.M."/>
            <person name="Foster-Nyarko E."/>
            <person name="Jarju S."/>
            <person name="Secka A."/>
            <person name="Antonio M."/>
            <person name="Oren A."/>
            <person name="Chaudhuri R.R."/>
            <person name="La Ragione R."/>
            <person name="Hildebrand F."/>
            <person name="Pallen M.J."/>
        </authorList>
    </citation>
    <scope>NUCLEOTIDE SEQUENCE</scope>
    <source>
        <strain evidence="2">CHK196-3914</strain>
    </source>
</reference>
<dbReference type="AlphaFoldDB" id="A0A9D2K0G1"/>
<proteinExistence type="predicted"/>
<dbReference type="SUPFAM" id="SSF53448">
    <property type="entry name" value="Nucleotide-diphospho-sugar transferases"/>
    <property type="match status" value="1"/>
</dbReference>
<dbReference type="GO" id="GO:0016758">
    <property type="term" value="F:hexosyltransferase activity"/>
    <property type="evidence" value="ECO:0007669"/>
    <property type="project" value="UniProtKB-ARBA"/>
</dbReference>
<dbReference type="InterPro" id="IPR001173">
    <property type="entry name" value="Glyco_trans_2-like"/>
</dbReference>
<dbReference type="Pfam" id="PF00535">
    <property type="entry name" value="Glycos_transf_2"/>
    <property type="match status" value="1"/>
</dbReference>
<dbReference type="PANTHER" id="PTHR22916">
    <property type="entry name" value="GLYCOSYLTRANSFERASE"/>
    <property type="match status" value="1"/>
</dbReference>
<feature type="non-terminal residue" evidence="2">
    <location>
        <position position="67"/>
    </location>
</feature>
<dbReference type="InterPro" id="IPR029044">
    <property type="entry name" value="Nucleotide-diphossugar_trans"/>
</dbReference>